<dbReference type="Gene3D" id="3.40.50.300">
    <property type="entry name" value="P-loop containing nucleotide triphosphate hydrolases"/>
    <property type="match status" value="1"/>
</dbReference>
<gene>
    <name evidence="2" type="ORF">PACLA_8A034249</name>
</gene>
<dbReference type="InterPro" id="IPR027417">
    <property type="entry name" value="P-loop_NTPase"/>
</dbReference>
<comment type="caution">
    <text evidence="2">The sequence shown here is derived from an EMBL/GenBank/DDBJ whole genome shotgun (WGS) entry which is preliminary data.</text>
</comment>
<dbReference type="EMBL" id="CACRXK020005307">
    <property type="protein sequence ID" value="CAB4005760.1"/>
    <property type="molecule type" value="Genomic_DNA"/>
</dbReference>
<feature type="compositionally biased region" description="Basic and acidic residues" evidence="1">
    <location>
        <begin position="154"/>
        <end position="175"/>
    </location>
</feature>
<accession>A0A7D9EBL8</accession>
<reference evidence="2" key="1">
    <citation type="submission" date="2020-04" db="EMBL/GenBank/DDBJ databases">
        <authorList>
            <person name="Alioto T."/>
            <person name="Alioto T."/>
            <person name="Gomez Garrido J."/>
        </authorList>
    </citation>
    <scope>NUCLEOTIDE SEQUENCE</scope>
    <source>
        <strain evidence="2">A484AB</strain>
    </source>
</reference>
<protein>
    <submittedName>
        <fullName evidence="2">Uncharacterized protein</fullName>
    </submittedName>
</protein>
<feature type="compositionally biased region" description="Acidic residues" evidence="1">
    <location>
        <begin position="176"/>
        <end position="189"/>
    </location>
</feature>
<evidence type="ECO:0000313" key="3">
    <source>
        <dbReference type="Proteomes" id="UP001152795"/>
    </source>
</evidence>
<name>A0A7D9EBL8_PARCT</name>
<feature type="compositionally biased region" description="Basic and acidic residues" evidence="1">
    <location>
        <begin position="205"/>
        <end position="221"/>
    </location>
</feature>
<dbReference type="Proteomes" id="UP001152795">
    <property type="component" value="Unassembled WGS sequence"/>
</dbReference>
<dbReference type="AlphaFoldDB" id="A0A7D9EBL8"/>
<evidence type="ECO:0000313" key="2">
    <source>
        <dbReference type="EMBL" id="CAB4005760.1"/>
    </source>
</evidence>
<evidence type="ECO:0000256" key="1">
    <source>
        <dbReference type="SAM" id="MobiDB-lite"/>
    </source>
</evidence>
<sequence>MITEKTQLVIIDEWSSNRMQSDLAKTVLQGGWMVTSVKHGPPRCVNNNSPFYITTNNVPDFRKEDENVKRRIRIFQTTSLPNTIPGIDSWIFDHAMDCIAWTAEEIHQHRDLICHEELWYENCENAPVASRDRESLWKRHEIDQITKADMQPLCHKETTKVDEHDEGKIRERIEDNSEENPNESENSDMEMERSPSVTEGGTNAKHVDTEQDRGEEMRDTEENINESENSVMDMERSPSVCKRGTSAKGEQNGSEQMRDSEENMTSRTDMQPPPSVSVNNKDKANSAIARNDYNTLTTRYSSFTPPAGWVLNDEEYVDKVANYIECSL</sequence>
<keyword evidence="3" id="KW-1185">Reference proteome</keyword>
<organism evidence="2 3">
    <name type="scientific">Paramuricea clavata</name>
    <name type="common">Red gorgonian</name>
    <name type="synonym">Violescent sea-whip</name>
    <dbReference type="NCBI Taxonomy" id="317549"/>
    <lineage>
        <taxon>Eukaryota</taxon>
        <taxon>Metazoa</taxon>
        <taxon>Cnidaria</taxon>
        <taxon>Anthozoa</taxon>
        <taxon>Octocorallia</taxon>
        <taxon>Malacalcyonacea</taxon>
        <taxon>Plexauridae</taxon>
        <taxon>Paramuricea</taxon>
    </lineage>
</organism>
<proteinExistence type="predicted"/>
<feature type="region of interest" description="Disordered" evidence="1">
    <location>
        <begin position="149"/>
        <end position="286"/>
    </location>
</feature>